<dbReference type="EMBL" id="JABXWT010000003">
    <property type="protein sequence ID" value="NVO56195.1"/>
    <property type="molecule type" value="Genomic_DNA"/>
</dbReference>
<protein>
    <submittedName>
        <fullName evidence="1">Uncharacterized protein</fullName>
    </submittedName>
</protein>
<organism evidence="1 2">
    <name type="scientific">Ruegeria haliotis</name>
    <dbReference type="NCBI Taxonomy" id="2747601"/>
    <lineage>
        <taxon>Bacteria</taxon>
        <taxon>Pseudomonadati</taxon>
        <taxon>Pseudomonadota</taxon>
        <taxon>Alphaproteobacteria</taxon>
        <taxon>Rhodobacterales</taxon>
        <taxon>Roseobacteraceae</taxon>
        <taxon>Ruegeria</taxon>
    </lineage>
</organism>
<gene>
    <name evidence="1" type="ORF">HW561_10380</name>
</gene>
<keyword evidence="2" id="KW-1185">Reference proteome</keyword>
<comment type="caution">
    <text evidence="1">The sequence shown here is derived from an EMBL/GenBank/DDBJ whole genome shotgun (WGS) entry which is preliminary data.</text>
</comment>
<evidence type="ECO:0000313" key="1">
    <source>
        <dbReference type="EMBL" id="NVO56195.1"/>
    </source>
</evidence>
<sequence>MELNRRKAVQLGTAATLSSMLPGGAVATTGQSDEFEAAFQDTLTRVRDIFSGLGVSEDQPLPIVTGISDYNGGLRHDFDQSALPTGSFVVQPLARVADVNEKNRKDILPLFHEVGCHPAQVADGQVTTRLMVRVLTEDLGLDPSRIAFVSVPQSTGVRPALDEMGLPFSEKVLLRDETEALAARDASGYFFPDPFGEEYLITMGVYYRVEDTDEPAPATYPPSANWTEIGEIIIGGEVAPLGISIGAERLTYALTGEFPAWDQRLGALFAQVEKEGAEPPGLTAFR</sequence>
<reference evidence="1 2" key="1">
    <citation type="submission" date="2020-06" db="EMBL/GenBank/DDBJ databases">
        <authorList>
            <person name="Cao W.R."/>
        </authorList>
    </citation>
    <scope>NUCLEOTIDE SEQUENCE [LARGE SCALE GENOMIC DNA]</scope>
    <source>
        <strain evidence="1 2">B1Z28</strain>
    </source>
</reference>
<evidence type="ECO:0000313" key="2">
    <source>
        <dbReference type="Proteomes" id="UP000630805"/>
    </source>
</evidence>
<name>A0ABX2PR12_9RHOB</name>
<proteinExistence type="predicted"/>
<accession>A0ABX2PR12</accession>
<dbReference type="RefSeq" id="WP_176864378.1">
    <property type="nucleotide sequence ID" value="NZ_JABXWT010000003.1"/>
</dbReference>
<dbReference type="Proteomes" id="UP000630805">
    <property type="component" value="Unassembled WGS sequence"/>
</dbReference>